<name>A0AAW0FLL9_9APHY</name>
<dbReference type="InterPro" id="IPR019156">
    <property type="entry name" value="Ataxin-10_domain"/>
</dbReference>
<reference evidence="2 3" key="1">
    <citation type="submission" date="2022-09" db="EMBL/GenBank/DDBJ databases">
        <authorList>
            <person name="Palmer J.M."/>
        </authorList>
    </citation>
    <scope>NUCLEOTIDE SEQUENCE [LARGE SCALE GENOMIC DNA]</scope>
    <source>
        <strain evidence="2 3">DSM 7382</strain>
    </source>
</reference>
<dbReference type="EMBL" id="JASBNA010000055">
    <property type="protein sequence ID" value="KAK7679849.1"/>
    <property type="molecule type" value="Genomic_DNA"/>
</dbReference>
<organism evidence="2 3">
    <name type="scientific">Cerrena zonata</name>
    <dbReference type="NCBI Taxonomy" id="2478898"/>
    <lineage>
        <taxon>Eukaryota</taxon>
        <taxon>Fungi</taxon>
        <taxon>Dikarya</taxon>
        <taxon>Basidiomycota</taxon>
        <taxon>Agaricomycotina</taxon>
        <taxon>Agaricomycetes</taxon>
        <taxon>Polyporales</taxon>
        <taxon>Cerrenaceae</taxon>
        <taxon>Cerrena</taxon>
    </lineage>
</organism>
<dbReference type="AlphaFoldDB" id="A0AAW0FLL9"/>
<proteinExistence type="predicted"/>
<evidence type="ECO:0000259" key="1">
    <source>
        <dbReference type="Pfam" id="PF09759"/>
    </source>
</evidence>
<sequence>MIDDNDPFIKERSIVCLKFLLADLEAKKTYDDQALKEVGYEVEIKEGQVQLKQLQDLKNLQDKISSKKNAF</sequence>
<dbReference type="Proteomes" id="UP001385951">
    <property type="component" value="Unassembled WGS sequence"/>
</dbReference>
<accession>A0AAW0FLL9</accession>
<protein>
    <submittedName>
        <fullName evidence="2">Copper transport protein</fullName>
    </submittedName>
</protein>
<comment type="caution">
    <text evidence="2">The sequence shown here is derived from an EMBL/GenBank/DDBJ whole genome shotgun (WGS) entry which is preliminary data.</text>
</comment>
<feature type="domain" description="Ataxin-10" evidence="1">
    <location>
        <begin position="2"/>
        <end position="52"/>
    </location>
</feature>
<evidence type="ECO:0000313" key="2">
    <source>
        <dbReference type="EMBL" id="KAK7679849.1"/>
    </source>
</evidence>
<evidence type="ECO:0000313" key="3">
    <source>
        <dbReference type="Proteomes" id="UP001385951"/>
    </source>
</evidence>
<dbReference type="Pfam" id="PF09759">
    <property type="entry name" value="Atx10homo_assoc"/>
    <property type="match status" value="1"/>
</dbReference>
<gene>
    <name evidence="2" type="primary">CTR86</name>
    <name evidence="2" type="ORF">QCA50_017176</name>
</gene>
<keyword evidence="3" id="KW-1185">Reference proteome</keyword>